<organism evidence="1 2">
    <name type="scientific">Methylomonas koyamae</name>
    <dbReference type="NCBI Taxonomy" id="702114"/>
    <lineage>
        <taxon>Bacteria</taxon>
        <taxon>Pseudomonadati</taxon>
        <taxon>Pseudomonadota</taxon>
        <taxon>Gammaproteobacteria</taxon>
        <taxon>Methylococcales</taxon>
        <taxon>Methylococcaceae</taxon>
        <taxon>Methylomonas</taxon>
    </lineage>
</organism>
<dbReference type="Proteomes" id="UP000077857">
    <property type="component" value="Unassembled WGS sequence"/>
</dbReference>
<sequence>MTGNQRGSLKNGFQFDFMTGASSPHALYAKNQFSLAKASNCLVNSGLWANLCSIYIDLADDSQTPH</sequence>
<accession>A0A177NM28</accession>
<evidence type="ECO:0000313" key="1">
    <source>
        <dbReference type="EMBL" id="OAI19138.1"/>
    </source>
</evidence>
<proteinExistence type="predicted"/>
<comment type="caution">
    <text evidence="1">The sequence shown here is derived from an EMBL/GenBank/DDBJ whole genome shotgun (WGS) entry which is preliminary data.</text>
</comment>
<gene>
    <name evidence="1" type="ORF">A1507_00295</name>
</gene>
<name>A0A177NM28_9GAMM</name>
<protein>
    <submittedName>
        <fullName evidence="1">Uncharacterized protein</fullName>
    </submittedName>
</protein>
<reference evidence="1 2" key="1">
    <citation type="submission" date="2016-03" db="EMBL/GenBank/DDBJ databases">
        <authorList>
            <person name="Ploux O."/>
        </authorList>
    </citation>
    <scope>NUCLEOTIDE SEQUENCE [LARGE SCALE GENOMIC DNA]</scope>
    <source>
        <strain evidence="1 2">R-45378</strain>
    </source>
</reference>
<dbReference type="EMBL" id="LUUJ01000052">
    <property type="protein sequence ID" value="OAI19138.1"/>
    <property type="molecule type" value="Genomic_DNA"/>
</dbReference>
<evidence type="ECO:0000313" key="2">
    <source>
        <dbReference type="Proteomes" id="UP000077857"/>
    </source>
</evidence>
<dbReference type="AlphaFoldDB" id="A0A177NM28"/>